<dbReference type="Proteomes" id="UP000019486">
    <property type="component" value="Unassembled WGS sequence"/>
</dbReference>
<dbReference type="InterPro" id="IPR050483">
    <property type="entry name" value="CoA-transferase_III_domain"/>
</dbReference>
<reference evidence="2 3" key="1">
    <citation type="submission" date="2013-08" db="EMBL/GenBank/DDBJ databases">
        <title>The genome sequence of Skermanella stibiiresistens.</title>
        <authorList>
            <person name="Zhu W."/>
            <person name="Wang G."/>
        </authorList>
    </citation>
    <scope>NUCLEOTIDE SEQUENCE [LARGE SCALE GENOMIC DNA]</scope>
    <source>
        <strain evidence="2 3">SB22</strain>
    </source>
</reference>
<dbReference type="PANTHER" id="PTHR48207:SF4">
    <property type="entry name" value="BLL6097 PROTEIN"/>
    <property type="match status" value="1"/>
</dbReference>
<evidence type="ECO:0000313" key="2">
    <source>
        <dbReference type="EMBL" id="EWY37245.1"/>
    </source>
</evidence>
<dbReference type="InterPro" id="IPR023606">
    <property type="entry name" value="CoA-Trfase_III_dom_1_sf"/>
</dbReference>
<dbReference type="Pfam" id="PF02515">
    <property type="entry name" value="CoA_transf_3"/>
    <property type="match status" value="1"/>
</dbReference>
<comment type="caution">
    <text evidence="2">The sequence shown here is derived from an EMBL/GenBank/DDBJ whole genome shotgun (WGS) entry which is preliminary data.</text>
</comment>
<dbReference type="OrthoDB" id="9781472at2"/>
<dbReference type="GO" id="GO:0008410">
    <property type="term" value="F:CoA-transferase activity"/>
    <property type="evidence" value="ECO:0007669"/>
    <property type="project" value="TreeGrafter"/>
</dbReference>
<name>W9GTN0_9PROT</name>
<dbReference type="InterPro" id="IPR003673">
    <property type="entry name" value="CoA-Trfase_fam_III"/>
</dbReference>
<dbReference type="PANTHER" id="PTHR48207">
    <property type="entry name" value="SUCCINATE--HYDROXYMETHYLGLUTARATE COA-TRANSFERASE"/>
    <property type="match status" value="1"/>
</dbReference>
<organism evidence="2 3">
    <name type="scientific">Skermanella stibiiresistens SB22</name>
    <dbReference type="NCBI Taxonomy" id="1385369"/>
    <lineage>
        <taxon>Bacteria</taxon>
        <taxon>Pseudomonadati</taxon>
        <taxon>Pseudomonadota</taxon>
        <taxon>Alphaproteobacteria</taxon>
        <taxon>Rhodospirillales</taxon>
        <taxon>Azospirillaceae</taxon>
        <taxon>Skermanella</taxon>
    </lineage>
</organism>
<dbReference type="EMBL" id="AVFL01000029">
    <property type="protein sequence ID" value="EWY37245.1"/>
    <property type="molecule type" value="Genomic_DNA"/>
</dbReference>
<dbReference type="STRING" id="1385369.N825_21180"/>
<dbReference type="InterPro" id="IPR044855">
    <property type="entry name" value="CoA-Trfase_III_dom3_sf"/>
</dbReference>
<evidence type="ECO:0000313" key="3">
    <source>
        <dbReference type="Proteomes" id="UP000019486"/>
    </source>
</evidence>
<dbReference type="Gene3D" id="3.30.1540.10">
    <property type="entry name" value="formyl-coa transferase, domain 3"/>
    <property type="match status" value="1"/>
</dbReference>
<dbReference type="RefSeq" id="WP_051513368.1">
    <property type="nucleotide sequence ID" value="NZ_AVFL01000029.1"/>
</dbReference>
<protein>
    <submittedName>
        <fullName evidence="2">CoA transferase</fullName>
    </submittedName>
</protein>
<dbReference type="PATRIC" id="fig|1385369.3.peg.5777"/>
<sequence length="409" mass="43248">MVEERENAVDEPVAGPLAGIKVVELAHIMAGPVCGLMLADMGADVIKVEKVPGGDDSRRMLPPAIEGESAAFMMMNRNKRGIALDLKTEEGKAVLHRLLRDADVVIENYRRGTMEKLGFGYEAMKAINPGIIYCEISGFGRTGPLADAAGFDLIAQGMSGLMSITGEGHGRPPVKVGAPVTDISAGLLACMGVMAALVERGKTGRGQKVDTSLFEAGIIQTYWQSAIRLATGVSPGPMGSAHPLNAPYQAYPTADGWINVGAANQSNWLRLLDAIEAPELAEDPRFAANPGRMGNLDELTAVLNAIFRRRSTADWLAVLERAGVPAGPVLTIAEMHDHPQTRARDMVVTVEHAKAGPVDTLGLPIKFSRTPGGVRRGAPTFGQDSRAILAELGYGDEEIERLAGAGAIG</sequence>
<dbReference type="Gene3D" id="3.40.50.10540">
    <property type="entry name" value="Crotonobetainyl-coa:carnitine coa-transferase, domain 1"/>
    <property type="match status" value="1"/>
</dbReference>
<proteinExistence type="predicted"/>
<accession>W9GTN0</accession>
<keyword evidence="1 2" id="KW-0808">Transferase</keyword>
<keyword evidence="3" id="KW-1185">Reference proteome</keyword>
<dbReference type="SUPFAM" id="SSF89796">
    <property type="entry name" value="CoA-transferase family III (CaiB/BaiF)"/>
    <property type="match status" value="1"/>
</dbReference>
<gene>
    <name evidence="2" type="ORF">N825_21180</name>
</gene>
<evidence type="ECO:0000256" key="1">
    <source>
        <dbReference type="ARBA" id="ARBA00022679"/>
    </source>
</evidence>
<dbReference type="AlphaFoldDB" id="W9GTN0"/>